<evidence type="ECO:0000313" key="2">
    <source>
        <dbReference type="EMBL" id="RDI57469.1"/>
    </source>
</evidence>
<evidence type="ECO:0000313" key="3">
    <source>
        <dbReference type="EMBL" id="TWI50729.1"/>
    </source>
</evidence>
<dbReference type="EMBL" id="VLKX01000002">
    <property type="protein sequence ID" value="TWI50729.1"/>
    <property type="molecule type" value="Genomic_DNA"/>
</dbReference>
<dbReference type="EMBL" id="QQBA01000002">
    <property type="protein sequence ID" value="RDI57469.1"/>
    <property type="molecule type" value="Genomic_DNA"/>
</dbReference>
<evidence type="ECO:0000256" key="1">
    <source>
        <dbReference type="SAM" id="SignalP"/>
    </source>
</evidence>
<evidence type="ECO:0000313" key="5">
    <source>
        <dbReference type="Proteomes" id="UP000321392"/>
    </source>
</evidence>
<reference evidence="3" key="3">
    <citation type="submission" date="2019-07" db="EMBL/GenBank/DDBJ databases">
        <authorList>
            <person name="Whitman W."/>
            <person name="Huntemann M."/>
            <person name="Clum A."/>
            <person name="Pillay M."/>
            <person name="Palaniappan K."/>
            <person name="Varghese N."/>
            <person name="Mikhailova N."/>
            <person name="Stamatis D."/>
            <person name="Reddy T."/>
            <person name="Daum C."/>
            <person name="Shapiro N."/>
            <person name="Ivanova N."/>
            <person name="Kyrpides N."/>
            <person name="Woyke T."/>
        </authorList>
    </citation>
    <scope>NUCLEOTIDE SEQUENCE</scope>
    <source>
        <strain evidence="3">CGMCC 1.5380</strain>
    </source>
</reference>
<protein>
    <recommendedName>
        <fullName evidence="6">C1q domain-containing protein</fullName>
    </recommendedName>
</protein>
<keyword evidence="4" id="KW-1185">Reference proteome</keyword>
<dbReference type="Gene3D" id="2.60.120.40">
    <property type="match status" value="1"/>
</dbReference>
<proteinExistence type="predicted"/>
<keyword evidence="1" id="KW-0732">Signal</keyword>
<feature type="chain" id="PRO_5023145024" description="C1q domain-containing protein" evidence="1">
    <location>
        <begin position="19"/>
        <end position="225"/>
    </location>
</feature>
<gene>
    <name evidence="2" type="ORF">DFR66_10283</name>
    <name evidence="3" type="ORF">IQ02_00633</name>
</gene>
<dbReference type="RefSeq" id="WP_114753252.1">
    <property type="nucleotide sequence ID" value="NZ_QQBA01000002.1"/>
</dbReference>
<dbReference type="AlphaFoldDB" id="A0A562Q226"/>
<dbReference type="SUPFAM" id="SSF49842">
    <property type="entry name" value="TNF-like"/>
    <property type="match status" value="1"/>
</dbReference>
<feature type="signal peptide" evidence="1">
    <location>
        <begin position="1"/>
        <end position="18"/>
    </location>
</feature>
<reference evidence="3 5" key="1">
    <citation type="journal article" date="2015" name="Stand. Genomic Sci.">
        <title>Genomic Encyclopedia of Bacterial and Archaeal Type Strains, Phase III: the genomes of soil and plant-associated and newly described type strains.</title>
        <authorList>
            <person name="Whitman W.B."/>
            <person name="Woyke T."/>
            <person name="Klenk H.P."/>
            <person name="Zhou Y."/>
            <person name="Lilburn T.G."/>
            <person name="Beck B.J."/>
            <person name="De Vos P."/>
            <person name="Vandamme P."/>
            <person name="Eisen J.A."/>
            <person name="Garrity G."/>
            <person name="Hugenholtz P."/>
            <person name="Kyrpides N.C."/>
        </authorList>
    </citation>
    <scope>NUCLEOTIDE SEQUENCE [LARGE SCALE GENOMIC DNA]</scope>
    <source>
        <strain evidence="3 5">CGMCC 1.5380</strain>
    </source>
</reference>
<comment type="caution">
    <text evidence="3">The sequence shown here is derived from an EMBL/GenBank/DDBJ whole genome shotgun (WGS) entry which is preliminary data.</text>
</comment>
<reference evidence="2 4" key="2">
    <citation type="submission" date="2018-07" db="EMBL/GenBank/DDBJ databases">
        <title>Genomic Encyclopedia of Type Strains, Phase IV (KMG-IV): sequencing the most valuable type-strain genomes for metagenomic binning, comparative biology and taxonomic classification.</title>
        <authorList>
            <person name="Goeker M."/>
        </authorList>
    </citation>
    <scope>NUCLEOTIDE SEQUENCE [LARGE SCALE GENOMIC DNA]</scope>
    <source>
        <strain evidence="2 4">DSM 19728</strain>
    </source>
</reference>
<accession>A0A562Q226</accession>
<evidence type="ECO:0008006" key="6">
    <source>
        <dbReference type="Google" id="ProtNLM"/>
    </source>
</evidence>
<dbReference type="OrthoDB" id="1345111at2"/>
<dbReference type="Proteomes" id="UP000321392">
    <property type="component" value="Unassembled WGS sequence"/>
</dbReference>
<name>A0A562Q226_9FLAO</name>
<evidence type="ECO:0000313" key="4">
    <source>
        <dbReference type="Proteomes" id="UP000254518"/>
    </source>
</evidence>
<organism evidence="3 5">
    <name type="scientific">Flavobacterium glaciei</name>
    <dbReference type="NCBI Taxonomy" id="386300"/>
    <lineage>
        <taxon>Bacteria</taxon>
        <taxon>Pseudomonadati</taxon>
        <taxon>Bacteroidota</taxon>
        <taxon>Flavobacteriia</taxon>
        <taxon>Flavobacteriales</taxon>
        <taxon>Flavobacteriaceae</taxon>
        <taxon>Flavobacterium</taxon>
    </lineage>
</organism>
<dbReference type="InterPro" id="IPR008983">
    <property type="entry name" value="Tumour_necrosis_fac-like_dom"/>
</dbReference>
<sequence>MKPFLTLLVLACFASAFAQVGIGTTNPTSTLDVNGDLRIRSTNTTFTDSAPKDSIIVVNNLGVLQRTNSKSIVNSYLKTIVKGVFSSASLVDLNLLAGTIKIPFNLVEFDSNAEFDTNTNTFTAKENGIYALNVQIKADATLGVTTNFGVAILKNGVVIARNSFANVGVTIAFVETKVSSPLRSLQSLIQLNSNDTITFNVVSDLANVKLLGTKEDCFFSIQQVR</sequence>
<dbReference type="Proteomes" id="UP000254518">
    <property type="component" value="Unassembled WGS sequence"/>
</dbReference>